<dbReference type="RefSeq" id="XP_070912926.1">
    <property type="nucleotide sequence ID" value="XM_071056825.1"/>
</dbReference>
<keyword evidence="2" id="KW-1185">Reference proteome</keyword>
<dbReference type="GeneID" id="98172148"/>
<accession>A0ABQ0G0D2</accession>
<reference evidence="1 2" key="1">
    <citation type="submission" date="2024-09" db="EMBL/GenBank/DDBJ databases">
        <title>Itraconazole resistance in Madurella fahalii resulting from another homologue of gene encoding cytochrome P450 14-alpha sterol demethylase (CYP51).</title>
        <authorList>
            <person name="Yoshioka I."/>
            <person name="Fahal A.H."/>
            <person name="Kaneko S."/>
            <person name="Yaguchi T."/>
        </authorList>
    </citation>
    <scope>NUCLEOTIDE SEQUENCE [LARGE SCALE GENOMIC DNA]</scope>
    <source>
        <strain evidence="1 2">IFM 68171</strain>
    </source>
</reference>
<keyword evidence="1" id="KW-0808">Transferase</keyword>
<dbReference type="GO" id="GO:0016740">
    <property type="term" value="F:transferase activity"/>
    <property type="evidence" value="ECO:0007669"/>
    <property type="project" value="UniProtKB-KW"/>
</dbReference>
<comment type="caution">
    <text evidence="1">The sequence shown here is derived from an EMBL/GenBank/DDBJ whole genome shotgun (WGS) entry which is preliminary data.</text>
</comment>
<sequence length="435" mass="49180">MGGSAFSSLPEAPYTPRMPPPVYQHAKSACHAALRELFVCVATPIEGPAKKDHGDIDILVALERRVIFPQSPVHDRAPTSPHELVADIKHLLKAEYAIVPPAGTSANLAIRWPSELDHLAAATGDEGAEPKPKYIQVDVRICRDVDQLCWILFKHAHGDIWNLIGSTIRPFGLTVDEEALWIRIPEIESNNRNLSKVLLTRDPVEILHFLGLAVEGFWEEPLDSVEALFDYVTTSRLFFVQPVPEGDAEGDTDGAGLVGGEEGRKKLRANDRRRMKGRPIYRRWINEFVPQLRTQGKFVREGPGTSVSQVRAAIREEAFARFFVEAEYMSRLRDWQLKRAAEEMKTLIKSWIPDALEPQRRSCLTSAMLRIVMEDDLSFGIAPPGPFRGEDGFYNKETARRFVQENWQQVGGIEWKRQNERARDAMQLKARSGKK</sequence>
<dbReference type="Proteomes" id="UP001628179">
    <property type="component" value="Unassembled WGS sequence"/>
</dbReference>
<name>A0ABQ0G0D2_9PEZI</name>
<organism evidence="1 2">
    <name type="scientific">Madurella fahalii</name>
    <dbReference type="NCBI Taxonomy" id="1157608"/>
    <lineage>
        <taxon>Eukaryota</taxon>
        <taxon>Fungi</taxon>
        <taxon>Dikarya</taxon>
        <taxon>Ascomycota</taxon>
        <taxon>Pezizomycotina</taxon>
        <taxon>Sordariomycetes</taxon>
        <taxon>Sordariomycetidae</taxon>
        <taxon>Sordariales</taxon>
        <taxon>Sordariales incertae sedis</taxon>
        <taxon>Madurella</taxon>
    </lineage>
</organism>
<dbReference type="EMBL" id="BAAFSV010000001">
    <property type="protein sequence ID" value="GAB1311193.1"/>
    <property type="molecule type" value="Genomic_DNA"/>
</dbReference>
<protein>
    <submittedName>
        <fullName evidence="1">Polymerase nucleotidyl transferase domain-containing protein</fullName>
    </submittedName>
</protein>
<gene>
    <name evidence="1" type="ORF">MFIFM68171_01403</name>
</gene>
<evidence type="ECO:0000313" key="1">
    <source>
        <dbReference type="EMBL" id="GAB1311193.1"/>
    </source>
</evidence>
<evidence type="ECO:0000313" key="2">
    <source>
        <dbReference type="Proteomes" id="UP001628179"/>
    </source>
</evidence>
<proteinExistence type="predicted"/>